<keyword evidence="1" id="KW-1133">Transmembrane helix</keyword>
<keyword evidence="3" id="KW-1185">Reference proteome</keyword>
<sequence length="94" mass="11006">MKKLVRRNKLIYYLIIINLIGFSLMYIDKKKSIKNAYRVPEKNLFFICVIGGSLGILVGMYRFHHKTKHNKFVYGVPILLVVNIMIICNIISIF</sequence>
<accession>A0A0B3VT57</accession>
<dbReference type="OrthoDB" id="1698854at2"/>
<dbReference type="AlphaFoldDB" id="A0A0B3VT57"/>
<dbReference type="Pfam" id="PF06961">
    <property type="entry name" value="DUF1294"/>
    <property type="match status" value="1"/>
</dbReference>
<feature type="transmembrane region" description="Helical" evidence="1">
    <location>
        <begin position="73"/>
        <end position="93"/>
    </location>
</feature>
<dbReference type="Proteomes" id="UP000031189">
    <property type="component" value="Unassembled WGS sequence"/>
</dbReference>
<dbReference type="InterPro" id="IPR010718">
    <property type="entry name" value="DUF1294"/>
</dbReference>
<gene>
    <name evidence="2" type="ORF">QX51_17420</name>
</gene>
<feature type="transmembrane region" description="Helical" evidence="1">
    <location>
        <begin position="10"/>
        <end position="27"/>
    </location>
</feature>
<protein>
    <submittedName>
        <fullName evidence="2">Membrane protein</fullName>
    </submittedName>
</protein>
<name>A0A0B3VT57_9FIRM</name>
<organism evidence="2 3">
    <name type="scientific">Terrisporobacter othiniensis</name>
    <dbReference type="NCBI Taxonomy" id="1577792"/>
    <lineage>
        <taxon>Bacteria</taxon>
        <taxon>Bacillati</taxon>
        <taxon>Bacillota</taxon>
        <taxon>Clostridia</taxon>
        <taxon>Peptostreptococcales</taxon>
        <taxon>Peptostreptococcaceae</taxon>
        <taxon>Terrisporobacter</taxon>
    </lineage>
</organism>
<keyword evidence="1" id="KW-0472">Membrane</keyword>
<feature type="transmembrane region" description="Helical" evidence="1">
    <location>
        <begin position="43"/>
        <end position="61"/>
    </location>
</feature>
<evidence type="ECO:0000256" key="1">
    <source>
        <dbReference type="SAM" id="Phobius"/>
    </source>
</evidence>
<dbReference type="STRING" id="1577792.QX51_17420"/>
<proteinExistence type="predicted"/>
<keyword evidence="1" id="KW-0812">Transmembrane</keyword>
<dbReference type="EMBL" id="JWHR01000147">
    <property type="protein sequence ID" value="KHS55784.1"/>
    <property type="molecule type" value="Genomic_DNA"/>
</dbReference>
<comment type="caution">
    <text evidence="2">The sequence shown here is derived from an EMBL/GenBank/DDBJ whole genome shotgun (WGS) entry which is preliminary data.</text>
</comment>
<evidence type="ECO:0000313" key="2">
    <source>
        <dbReference type="EMBL" id="KHS55784.1"/>
    </source>
</evidence>
<evidence type="ECO:0000313" key="3">
    <source>
        <dbReference type="Proteomes" id="UP000031189"/>
    </source>
</evidence>
<reference evidence="2 3" key="1">
    <citation type="submission" date="2014-12" db="EMBL/GenBank/DDBJ databases">
        <title>Draft genome sequence of Terrisporobacter sp. 08-306576, isolated from the blood culture of a bacteremia patient.</title>
        <authorList>
            <person name="Lund L.C."/>
            <person name="Sydenham T.V."/>
            <person name="Hogh S.V."/>
            <person name="Skov M.N."/>
            <person name="Kemp M."/>
            <person name="Justesen U.S."/>
        </authorList>
    </citation>
    <scope>NUCLEOTIDE SEQUENCE [LARGE SCALE GENOMIC DNA]</scope>
    <source>
        <strain evidence="2 3">08-306576</strain>
    </source>
</reference>